<dbReference type="PANTHER" id="PTHR36507:SF1">
    <property type="entry name" value="BLL1555 PROTEIN"/>
    <property type="match status" value="1"/>
</dbReference>
<dbReference type="Gene3D" id="2.60.40.420">
    <property type="entry name" value="Cupredoxins - blue copper proteins"/>
    <property type="match status" value="1"/>
</dbReference>
<accession>A0A7D5M8R7</accession>
<keyword evidence="2" id="KW-0186">Copper</keyword>
<name>A0A7D5M8R7_9ARCH</name>
<dbReference type="Pfam" id="PF00127">
    <property type="entry name" value="Copper-bind"/>
    <property type="match status" value="1"/>
</dbReference>
<evidence type="ECO:0000256" key="1">
    <source>
        <dbReference type="ARBA" id="ARBA00022723"/>
    </source>
</evidence>
<keyword evidence="1" id="KW-0479">Metal-binding</keyword>
<evidence type="ECO:0000256" key="2">
    <source>
        <dbReference type="ARBA" id="ARBA00023008"/>
    </source>
</evidence>
<dbReference type="InterPro" id="IPR052721">
    <property type="entry name" value="ET_Amicyanin"/>
</dbReference>
<dbReference type="KEGG" id="nue:C5F50_09795"/>
<dbReference type="InterPro" id="IPR008972">
    <property type="entry name" value="Cupredoxin"/>
</dbReference>
<keyword evidence="5" id="KW-1185">Reference proteome</keyword>
<dbReference type="OrthoDB" id="11836at2157"/>
<evidence type="ECO:0000313" key="5">
    <source>
        <dbReference type="Proteomes" id="UP000509478"/>
    </source>
</evidence>
<reference evidence="4 5" key="1">
    <citation type="submission" date="2018-02" db="EMBL/GenBank/DDBJ databases">
        <title>Complete genome of Nitrosopumilus ureaphilus PS0.</title>
        <authorList>
            <person name="Qin W."/>
            <person name="Zheng Y."/>
            <person name="Stahl D.A."/>
        </authorList>
    </citation>
    <scope>NUCLEOTIDE SEQUENCE [LARGE SCALE GENOMIC DNA]</scope>
    <source>
        <strain evidence="4 5">PS0</strain>
    </source>
</reference>
<dbReference type="GO" id="GO:0009055">
    <property type="term" value="F:electron transfer activity"/>
    <property type="evidence" value="ECO:0007669"/>
    <property type="project" value="InterPro"/>
</dbReference>
<dbReference type="SUPFAM" id="SSF49503">
    <property type="entry name" value="Cupredoxins"/>
    <property type="match status" value="1"/>
</dbReference>
<dbReference type="Proteomes" id="UP000509478">
    <property type="component" value="Chromosome"/>
</dbReference>
<protein>
    <recommendedName>
        <fullName evidence="3">Blue (type 1) copper domain-containing protein</fullName>
    </recommendedName>
</protein>
<dbReference type="EMBL" id="CP026995">
    <property type="protein sequence ID" value="QLH07330.1"/>
    <property type="molecule type" value="Genomic_DNA"/>
</dbReference>
<evidence type="ECO:0000259" key="3">
    <source>
        <dbReference type="Pfam" id="PF00127"/>
    </source>
</evidence>
<dbReference type="InterPro" id="IPR000923">
    <property type="entry name" value="BlueCu_1"/>
</dbReference>
<feature type="domain" description="Blue (type 1) copper" evidence="3">
    <location>
        <begin position="98"/>
        <end position="173"/>
    </location>
</feature>
<proteinExistence type="predicted"/>
<sequence length="174" mass="19466">MEYLPKKTIIPIMVFSILLVSSSVNIANAESVPEWVKNTALWYGEGIISEQEFLNMVKFLIENEVITIESVNSESSKILQASVTIPNGNSDIASIGFYLPLNLEISKGTSVTWVNDDSVLHNIQSLDASGNVIDWFNSSPLNTGDKFEFTFEESGVYKYYCSFHPWRIGLVTVK</sequence>
<dbReference type="AlphaFoldDB" id="A0A7D5M8R7"/>
<dbReference type="RefSeq" id="WP_179371203.1">
    <property type="nucleotide sequence ID" value="NZ_CP026995.1"/>
</dbReference>
<dbReference type="GeneID" id="56068397"/>
<evidence type="ECO:0000313" key="4">
    <source>
        <dbReference type="EMBL" id="QLH07330.1"/>
    </source>
</evidence>
<dbReference type="PANTHER" id="PTHR36507">
    <property type="entry name" value="BLL1555 PROTEIN"/>
    <property type="match status" value="1"/>
</dbReference>
<organism evidence="4 5">
    <name type="scientific">Nitrosopumilus ureiphilus</name>
    <dbReference type="NCBI Taxonomy" id="1470067"/>
    <lineage>
        <taxon>Archaea</taxon>
        <taxon>Nitrososphaerota</taxon>
        <taxon>Nitrososphaeria</taxon>
        <taxon>Nitrosopumilales</taxon>
        <taxon>Nitrosopumilaceae</taxon>
        <taxon>Nitrosopumilus</taxon>
    </lineage>
</organism>
<gene>
    <name evidence="4" type="ORF">C5F50_09795</name>
</gene>
<dbReference type="GO" id="GO:0005507">
    <property type="term" value="F:copper ion binding"/>
    <property type="evidence" value="ECO:0007669"/>
    <property type="project" value="InterPro"/>
</dbReference>